<protein>
    <submittedName>
        <fullName evidence="1">Uncharacterized protein</fullName>
    </submittedName>
</protein>
<organism evidence="1">
    <name type="scientific">Rhizophora mucronata</name>
    <name type="common">Asiatic mangrove</name>
    <dbReference type="NCBI Taxonomy" id="61149"/>
    <lineage>
        <taxon>Eukaryota</taxon>
        <taxon>Viridiplantae</taxon>
        <taxon>Streptophyta</taxon>
        <taxon>Embryophyta</taxon>
        <taxon>Tracheophyta</taxon>
        <taxon>Spermatophyta</taxon>
        <taxon>Magnoliopsida</taxon>
        <taxon>eudicotyledons</taxon>
        <taxon>Gunneridae</taxon>
        <taxon>Pentapetalae</taxon>
        <taxon>rosids</taxon>
        <taxon>fabids</taxon>
        <taxon>Malpighiales</taxon>
        <taxon>Rhizophoraceae</taxon>
        <taxon>Rhizophora</taxon>
    </lineage>
</organism>
<dbReference type="EMBL" id="GGEC01083564">
    <property type="protein sequence ID" value="MBX64048.1"/>
    <property type="molecule type" value="Transcribed_RNA"/>
</dbReference>
<reference evidence="1" key="1">
    <citation type="submission" date="2018-02" db="EMBL/GenBank/DDBJ databases">
        <title>Rhizophora mucronata_Transcriptome.</title>
        <authorList>
            <person name="Meera S.P."/>
            <person name="Sreeshan A."/>
            <person name="Augustine A."/>
        </authorList>
    </citation>
    <scope>NUCLEOTIDE SEQUENCE</scope>
    <source>
        <tissue evidence="1">Leaf</tissue>
    </source>
</reference>
<proteinExistence type="predicted"/>
<accession>A0A2P2QAM7</accession>
<name>A0A2P2QAM7_RHIMU</name>
<sequence length="53" mass="6220">MLCPGYLECPALFRLSIIIIGLFMDPLQSWEGLQNLLKKKSFLHHIIEFPIQY</sequence>
<dbReference type="AlphaFoldDB" id="A0A2P2QAM7"/>
<evidence type="ECO:0000313" key="1">
    <source>
        <dbReference type="EMBL" id="MBX64048.1"/>
    </source>
</evidence>